<accession>A0A0J6VUQ9</accession>
<keyword evidence="4" id="KW-0813">Transport</keyword>
<evidence type="ECO:0000256" key="12">
    <source>
        <dbReference type="ARBA" id="ARBA00023136"/>
    </source>
</evidence>
<evidence type="ECO:0000256" key="6">
    <source>
        <dbReference type="ARBA" id="ARBA00022475"/>
    </source>
</evidence>
<evidence type="ECO:0000256" key="11">
    <source>
        <dbReference type="ARBA" id="ARBA00022989"/>
    </source>
</evidence>
<dbReference type="OrthoDB" id="9813737at2"/>
<dbReference type="GO" id="GO:0005886">
    <property type="term" value="C:plasma membrane"/>
    <property type="evidence" value="ECO:0007669"/>
    <property type="project" value="UniProtKB-SubCell"/>
</dbReference>
<dbReference type="Proteomes" id="UP000035955">
    <property type="component" value="Unassembled WGS sequence"/>
</dbReference>
<evidence type="ECO:0000256" key="2">
    <source>
        <dbReference type="ARBA" id="ARBA00008224"/>
    </source>
</evidence>
<evidence type="ECO:0000256" key="3">
    <source>
        <dbReference type="ARBA" id="ARBA00017053"/>
    </source>
</evidence>
<keyword evidence="18" id="KW-1185">Reference proteome</keyword>
<dbReference type="GO" id="GO:0046872">
    <property type="term" value="F:metal ion binding"/>
    <property type="evidence" value="ECO:0007669"/>
    <property type="project" value="UniProtKB-KW"/>
</dbReference>
<keyword evidence="5" id="KW-0475">Mercuric resistance</keyword>
<keyword evidence="7" id="KW-0997">Cell inner membrane</keyword>
<evidence type="ECO:0000256" key="7">
    <source>
        <dbReference type="ARBA" id="ARBA00022519"/>
    </source>
</evidence>
<dbReference type="EMBL" id="LABY01000009">
    <property type="protein sequence ID" value="KMO43011.1"/>
    <property type="molecule type" value="Genomic_DNA"/>
</dbReference>
<comment type="subcellular location">
    <subcellularLocation>
        <location evidence="1">Cell inner membrane</location>
        <topology evidence="1">Multi-pass membrane protein</topology>
    </subcellularLocation>
</comment>
<reference evidence="17 18" key="1">
    <citation type="submission" date="2015-03" db="EMBL/GenBank/DDBJ databases">
        <title>Genome sequencing of Methylobacterium variabile DSM 16961.</title>
        <authorList>
            <person name="Chaudhry V."/>
            <person name="Patil P.B."/>
        </authorList>
    </citation>
    <scope>NUCLEOTIDE SEQUENCE [LARGE SCALE GENOMIC DNA]</scope>
    <source>
        <strain evidence="17 18">DSM 16961</strain>
    </source>
</reference>
<evidence type="ECO:0000313" key="17">
    <source>
        <dbReference type="EMBL" id="KMO43011.1"/>
    </source>
</evidence>
<keyword evidence="6" id="KW-1003">Cell membrane</keyword>
<evidence type="ECO:0000256" key="5">
    <source>
        <dbReference type="ARBA" id="ARBA00022466"/>
    </source>
</evidence>
<evidence type="ECO:0000256" key="15">
    <source>
        <dbReference type="SAM" id="MobiDB-lite"/>
    </source>
</evidence>
<evidence type="ECO:0000256" key="13">
    <source>
        <dbReference type="ARBA" id="ARBA00030934"/>
    </source>
</evidence>
<dbReference type="InterPro" id="IPR003457">
    <property type="entry name" value="Transprt_MerT"/>
</dbReference>
<protein>
    <recommendedName>
        <fullName evidence="3">Mercuric transport protein MerT</fullName>
    </recommendedName>
    <alternativeName>
        <fullName evidence="13">Mercury ion transport protein</fullName>
    </alternativeName>
</protein>
<dbReference type="RefSeq" id="WP_048442356.1">
    <property type="nucleotide sequence ID" value="NZ_LABY01000009.1"/>
</dbReference>
<keyword evidence="11 16" id="KW-1133">Transmembrane helix</keyword>
<keyword evidence="8 16" id="KW-0812">Transmembrane</keyword>
<proteinExistence type="inferred from homology"/>
<dbReference type="GO" id="GO:0015097">
    <property type="term" value="F:mercury ion transmembrane transporter activity"/>
    <property type="evidence" value="ECO:0007669"/>
    <property type="project" value="InterPro"/>
</dbReference>
<evidence type="ECO:0000256" key="16">
    <source>
        <dbReference type="SAM" id="Phobius"/>
    </source>
</evidence>
<evidence type="ECO:0000256" key="4">
    <source>
        <dbReference type="ARBA" id="ARBA00022448"/>
    </source>
</evidence>
<evidence type="ECO:0000256" key="9">
    <source>
        <dbReference type="ARBA" id="ARBA00022723"/>
    </source>
</evidence>
<feature type="transmembrane region" description="Helical" evidence="16">
    <location>
        <begin position="70"/>
        <end position="88"/>
    </location>
</feature>
<keyword evidence="10" id="KW-0476">Mercury</keyword>
<gene>
    <name evidence="17" type="ORF">VQ02_01355</name>
</gene>
<evidence type="ECO:0000313" key="18">
    <source>
        <dbReference type="Proteomes" id="UP000035955"/>
    </source>
</evidence>
<evidence type="ECO:0000256" key="1">
    <source>
        <dbReference type="ARBA" id="ARBA00004429"/>
    </source>
</evidence>
<name>A0A0J6VUQ9_9HYPH</name>
<feature type="transmembrane region" description="Helical" evidence="16">
    <location>
        <begin position="108"/>
        <end position="128"/>
    </location>
</feature>
<evidence type="ECO:0000256" key="14">
    <source>
        <dbReference type="ARBA" id="ARBA00045720"/>
    </source>
</evidence>
<dbReference type="AlphaFoldDB" id="A0A0J6VUQ9"/>
<comment type="function">
    <text evidence="14">Involved in mercury resistance. Probably transfers a mercuric ion from the periplasmic Hg(2+)-binding protein MerP to the cytoplasmic mercuric reductase MerA.</text>
</comment>
<feature type="region of interest" description="Disordered" evidence="15">
    <location>
        <begin position="1"/>
        <end position="23"/>
    </location>
</feature>
<evidence type="ECO:0000256" key="10">
    <source>
        <dbReference type="ARBA" id="ARBA00022914"/>
    </source>
</evidence>
<evidence type="ECO:0000256" key="8">
    <source>
        <dbReference type="ARBA" id="ARBA00022692"/>
    </source>
</evidence>
<dbReference type="PATRIC" id="fig|298794.3.peg.7685"/>
<sequence length="134" mass="13827">MDKWVGTAPRGATVPQRSETGEDGQRLAAAGGILAALGASSCCILPLVLFSLGVSGAWIGNLTALARYQPLFIAAAVAFLGFGFWRAYRRPAACAADGPCARPGSSRIVKVGLWAAAVLILAAVTFPYTASLFL</sequence>
<feature type="transmembrane region" description="Helical" evidence="16">
    <location>
        <begin position="27"/>
        <end position="50"/>
    </location>
</feature>
<keyword evidence="9" id="KW-0479">Metal-binding</keyword>
<comment type="caution">
    <text evidence="17">The sequence shown here is derived from an EMBL/GenBank/DDBJ whole genome shotgun (WGS) entry which is preliminary data.</text>
</comment>
<dbReference type="Pfam" id="PF02411">
    <property type="entry name" value="MerT"/>
    <property type="match status" value="1"/>
</dbReference>
<organism evidence="17 18">
    <name type="scientific">Methylobacterium variabile</name>
    <dbReference type="NCBI Taxonomy" id="298794"/>
    <lineage>
        <taxon>Bacteria</taxon>
        <taxon>Pseudomonadati</taxon>
        <taxon>Pseudomonadota</taxon>
        <taxon>Alphaproteobacteria</taxon>
        <taxon>Hyphomicrobiales</taxon>
        <taxon>Methylobacteriaceae</taxon>
        <taxon>Methylobacterium</taxon>
    </lineage>
</organism>
<keyword evidence="12 16" id="KW-0472">Membrane</keyword>
<comment type="similarity">
    <text evidence="2">Belongs to the MerT family.</text>
</comment>